<dbReference type="PANTHER" id="PTHR23176:SF0">
    <property type="entry name" value="RHO GTPASE ACTIVATING PROTEIN AT 19D, ISOFORM D"/>
    <property type="match status" value="1"/>
</dbReference>
<sequence>PCGVGFDPDVRKYGLGSQIKTSAQYYITSSILVSWVGAGTHILNPATSSHTSMCSKISSECLILNCFGILYDFFTMDRFVRKINTSPKSKRKTLVQSEDNFGVPLKVLLDRDSTKPVPRIVKNICDYLLHYGLNSQGIFRINGSAKLIDGFKTTFQISAADDLYSLRNVDIYALAGVLKLFLRELPDGLVPEKLGLKCIKVAKEYSSDLNAYILKLQTALFTLPHENYELLKYLCKFLNKIAENEPVNKMSRNSLGIIFGPCVFRCSLDLQAIFVLTFIHIYINMIDGFSPFIFFTSSITKCLDYVFRDISAYR</sequence>
<evidence type="ECO:0000313" key="2">
    <source>
        <dbReference type="EMBL" id="VDO84693.1"/>
    </source>
</evidence>
<feature type="non-terminal residue" evidence="2">
    <location>
        <position position="1"/>
    </location>
</feature>
<evidence type="ECO:0000256" key="1">
    <source>
        <dbReference type="ARBA" id="ARBA00022468"/>
    </source>
</evidence>
<dbReference type="Pfam" id="PF00620">
    <property type="entry name" value="RhoGAP"/>
    <property type="match status" value="1"/>
</dbReference>
<dbReference type="Proteomes" id="UP000269396">
    <property type="component" value="Unassembled WGS sequence"/>
</dbReference>
<evidence type="ECO:0000313" key="3">
    <source>
        <dbReference type="Proteomes" id="UP000269396"/>
    </source>
</evidence>
<name>A0A183NJ69_9TREM</name>
<dbReference type="GO" id="GO:0007165">
    <property type="term" value="P:signal transduction"/>
    <property type="evidence" value="ECO:0007669"/>
    <property type="project" value="InterPro"/>
</dbReference>
<dbReference type="EMBL" id="UZAL01002788">
    <property type="protein sequence ID" value="VDO84693.1"/>
    <property type="molecule type" value="Genomic_DNA"/>
</dbReference>
<dbReference type="GO" id="GO:0005737">
    <property type="term" value="C:cytoplasm"/>
    <property type="evidence" value="ECO:0007669"/>
    <property type="project" value="TreeGrafter"/>
</dbReference>
<organism evidence="2 3">
    <name type="scientific">Schistosoma mattheei</name>
    <dbReference type="NCBI Taxonomy" id="31246"/>
    <lineage>
        <taxon>Eukaryota</taxon>
        <taxon>Metazoa</taxon>
        <taxon>Spiralia</taxon>
        <taxon>Lophotrochozoa</taxon>
        <taxon>Platyhelminthes</taxon>
        <taxon>Trematoda</taxon>
        <taxon>Digenea</taxon>
        <taxon>Strigeidida</taxon>
        <taxon>Schistosomatoidea</taxon>
        <taxon>Schistosomatidae</taxon>
        <taxon>Schistosoma</taxon>
    </lineage>
</organism>
<keyword evidence="3" id="KW-1185">Reference proteome</keyword>
<dbReference type="PANTHER" id="PTHR23176">
    <property type="entry name" value="RHO/RAC/CDC GTPASE-ACTIVATING PROTEIN"/>
    <property type="match status" value="1"/>
</dbReference>
<dbReference type="AlphaFoldDB" id="A0A183NJ69"/>
<dbReference type="SUPFAM" id="SSF48350">
    <property type="entry name" value="GTPase activation domain, GAP"/>
    <property type="match status" value="1"/>
</dbReference>
<dbReference type="STRING" id="31246.A0A183NJ69"/>
<dbReference type="InterPro" id="IPR008936">
    <property type="entry name" value="Rho_GTPase_activation_prot"/>
</dbReference>
<keyword evidence="1" id="KW-0343">GTPase activation</keyword>
<dbReference type="InterPro" id="IPR050729">
    <property type="entry name" value="Rho-GAP"/>
</dbReference>
<reference evidence="2 3" key="1">
    <citation type="submission" date="2018-11" db="EMBL/GenBank/DDBJ databases">
        <authorList>
            <consortium name="Pathogen Informatics"/>
        </authorList>
    </citation>
    <scope>NUCLEOTIDE SEQUENCE [LARGE SCALE GENOMIC DNA]</scope>
    <source>
        <strain>Denwood</strain>
        <strain evidence="3">Zambia</strain>
    </source>
</reference>
<dbReference type="PROSITE" id="PS50238">
    <property type="entry name" value="RHOGAP"/>
    <property type="match status" value="1"/>
</dbReference>
<gene>
    <name evidence="2" type="ORF">SMTD_LOCUS2155</name>
</gene>
<protein>
    <submittedName>
        <fullName evidence="2">Uncharacterized protein</fullName>
    </submittedName>
</protein>
<dbReference type="GO" id="GO:0005096">
    <property type="term" value="F:GTPase activator activity"/>
    <property type="evidence" value="ECO:0007669"/>
    <property type="project" value="UniProtKB-KW"/>
</dbReference>
<accession>A0A183NJ69</accession>
<dbReference type="CDD" id="cd00159">
    <property type="entry name" value="RhoGAP"/>
    <property type="match status" value="1"/>
</dbReference>
<dbReference type="Gene3D" id="1.10.555.10">
    <property type="entry name" value="Rho GTPase activation protein"/>
    <property type="match status" value="1"/>
</dbReference>
<dbReference type="SMART" id="SM00324">
    <property type="entry name" value="RhoGAP"/>
    <property type="match status" value="1"/>
</dbReference>
<proteinExistence type="predicted"/>
<dbReference type="InterPro" id="IPR000198">
    <property type="entry name" value="RhoGAP_dom"/>
</dbReference>